<keyword evidence="1 6" id="KW-0245">EGF-like domain</keyword>
<dbReference type="Pfam" id="PF12661">
    <property type="entry name" value="hEGF"/>
    <property type="match status" value="2"/>
</dbReference>
<keyword evidence="3" id="KW-0677">Repeat</keyword>
<dbReference type="KEGG" id="bbel:109461858"/>
<dbReference type="GO" id="GO:0007219">
    <property type="term" value="P:Notch signaling pathway"/>
    <property type="evidence" value="ECO:0007669"/>
    <property type="project" value="TreeGrafter"/>
</dbReference>
<dbReference type="PROSITE" id="PS01187">
    <property type="entry name" value="EGF_CA"/>
    <property type="match status" value="2"/>
</dbReference>
<evidence type="ECO:0000313" key="10">
    <source>
        <dbReference type="RefSeq" id="XP_019613887.1"/>
    </source>
</evidence>
<dbReference type="PANTHER" id="PTHR12916">
    <property type="entry name" value="CYTOCHROME C OXIDASE POLYPEPTIDE VIC-2"/>
    <property type="match status" value="1"/>
</dbReference>
<dbReference type="OrthoDB" id="430340at2759"/>
<keyword evidence="9" id="KW-1185">Reference proteome</keyword>
<evidence type="ECO:0000256" key="3">
    <source>
        <dbReference type="ARBA" id="ARBA00022737"/>
    </source>
</evidence>
<dbReference type="SMART" id="SM00181">
    <property type="entry name" value="EGF"/>
    <property type="match status" value="5"/>
</dbReference>
<dbReference type="PROSITE" id="PS50026">
    <property type="entry name" value="EGF_3"/>
    <property type="match status" value="5"/>
</dbReference>
<dbReference type="InterPro" id="IPR018097">
    <property type="entry name" value="EGF_Ca-bd_CS"/>
</dbReference>
<keyword evidence="4 6" id="KW-1015">Disulfide bond</keyword>
<keyword evidence="5" id="KW-0325">Glycoprotein</keyword>
<dbReference type="Pfam" id="PF12947">
    <property type="entry name" value="EGF_3"/>
    <property type="match status" value="2"/>
</dbReference>
<accession>A0A6P4Y5B5</accession>
<dbReference type="InterPro" id="IPR049883">
    <property type="entry name" value="NOTCH1_EGF-like"/>
</dbReference>
<gene>
    <name evidence="10" type="primary">LOC109461858</name>
</gene>
<dbReference type="Pfam" id="PF07645">
    <property type="entry name" value="EGF_CA"/>
    <property type="match status" value="1"/>
</dbReference>
<evidence type="ECO:0000256" key="6">
    <source>
        <dbReference type="PROSITE-ProRule" id="PRU00076"/>
    </source>
</evidence>
<feature type="domain" description="EGF-like" evidence="8">
    <location>
        <begin position="108"/>
        <end position="147"/>
    </location>
</feature>
<dbReference type="InterPro" id="IPR024731">
    <property type="entry name" value="NELL2-like_EGF"/>
</dbReference>
<evidence type="ECO:0000256" key="1">
    <source>
        <dbReference type="ARBA" id="ARBA00022536"/>
    </source>
</evidence>
<feature type="domain" description="EGF-like" evidence="8">
    <location>
        <begin position="226"/>
        <end position="265"/>
    </location>
</feature>
<dbReference type="InterPro" id="IPR009030">
    <property type="entry name" value="Growth_fac_rcpt_cys_sf"/>
</dbReference>
<dbReference type="PANTHER" id="PTHR12916:SF11">
    <property type="entry name" value="MUCIN-4"/>
    <property type="match status" value="1"/>
</dbReference>
<dbReference type="Gene3D" id="2.10.25.10">
    <property type="entry name" value="Laminin"/>
    <property type="match status" value="5"/>
</dbReference>
<keyword evidence="7" id="KW-0812">Transmembrane</keyword>
<feature type="transmembrane region" description="Helical" evidence="7">
    <location>
        <begin position="35"/>
        <end position="56"/>
    </location>
</feature>
<dbReference type="RefSeq" id="XP_019613887.1">
    <property type="nucleotide sequence ID" value="XM_019758328.1"/>
</dbReference>
<dbReference type="InterPro" id="IPR000152">
    <property type="entry name" value="EGF-type_Asp/Asn_hydroxyl_site"/>
</dbReference>
<dbReference type="SMART" id="SM00179">
    <property type="entry name" value="EGF_CA"/>
    <property type="match status" value="5"/>
</dbReference>
<feature type="disulfide bond" evidence="6">
    <location>
        <begin position="96"/>
        <end position="105"/>
    </location>
</feature>
<dbReference type="AlphaFoldDB" id="A0A6P4Y5B5"/>
<dbReference type="InterPro" id="IPR000742">
    <property type="entry name" value="EGF"/>
</dbReference>
<dbReference type="FunFam" id="2.10.25.10:FF:000066">
    <property type="entry name" value="FAT atypical cadherin 4"/>
    <property type="match status" value="1"/>
</dbReference>
<dbReference type="InterPro" id="IPR013032">
    <property type="entry name" value="EGF-like_CS"/>
</dbReference>
<evidence type="ECO:0000256" key="5">
    <source>
        <dbReference type="ARBA" id="ARBA00023180"/>
    </source>
</evidence>
<dbReference type="GO" id="GO:0005509">
    <property type="term" value="F:calcium ion binding"/>
    <property type="evidence" value="ECO:0007669"/>
    <property type="project" value="InterPro"/>
</dbReference>
<dbReference type="InterPro" id="IPR001881">
    <property type="entry name" value="EGF-like_Ca-bd_dom"/>
</dbReference>
<keyword evidence="7" id="KW-0472">Membrane</keyword>
<keyword evidence="2" id="KW-0732">Signal</keyword>
<feature type="domain" description="EGF-like" evidence="8">
    <location>
        <begin position="70"/>
        <end position="106"/>
    </location>
</feature>
<feature type="domain" description="EGF-like" evidence="8">
    <location>
        <begin position="188"/>
        <end position="224"/>
    </location>
</feature>
<dbReference type="GO" id="GO:0005112">
    <property type="term" value="F:Notch binding"/>
    <property type="evidence" value="ECO:0007669"/>
    <property type="project" value="TreeGrafter"/>
</dbReference>
<comment type="caution">
    <text evidence="6">Lacks conserved residue(s) required for the propagation of feature annotation.</text>
</comment>
<dbReference type="CDD" id="cd00054">
    <property type="entry name" value="EGF_CA"/>
    <property type="match status" value="5"/>
</dbReference>
<evidence type="ECO:0000256" key="2">
    <source>
        <dbReference type="ARBA" id="ARBA00022729"/>
    </source>
</evidence>
<keyword evidence="7" id="KW-1133">Transmembrane helix</keyword>
<reference evidence="10" key="1">
    <citation type="submission" date="2025-08" db="UniProtKB">
        <authorList>
            <consortium name="RefSeq"/>
        </authorList>
    </citation>
    <scope>IDENTIFICATION</scope>
    <source>
        <tissue evidence="10">Gonad</tissue>
    </source>
</reference>
<dbReference type="FunFam" id="2.10.25.10:FF:000038">
    <property type="entry name" value="Fibrillin 2"/>
    <property type="match status" value="3"/>
</dbReference>
<protein>
    <submittedName>
        <fullName evidence="10">Protein crumbs-like</fullName>
    </submittedName>
</protein>
<evidence type="ECO:0000256" key="4">
    <source>
        <dbReference type="ARBA" id="ARBA00023157"/>
    </source>
</evidence>
<evidence type="ECO:0000256" key="7">
    <source>
        <dbReference type="SAM" id="Phobius"/>
    </source>
</evidence>
<dbReference type="Proteomes" id="UP000515135">
    <property type="component" value="Unplaced"/>
</dbReference>
<proteinExistence type="predicted"/>
<feature type="disulfide bond" evidence="6">
    <location>
        <begin position="214"/>
        <end position="223"/>
    </location>
</feature>
<evidence type="ECO:0000259" key="8">
    <source>
        <dbReference type="PROSITE" id="PS50026"/>
    </source>
</evidence>
<evidence type="ECO:0000313" key="9">
    <source>
        <dbReference type="Proteomes" id="UP000515135"/>
    </source>
</evidence>
<name>A0A6P4Y5B5_BRABE</name>
<dbReference type="PROSITE" id="PS01186">
    <property type="entry name" value="EGF_2"/>
    <property type="match status" value="5"/>
</dbReference>
<sequence length="546" mass="60339">MDDEVERSWTVNSAKRRAQRRQQNRGKRQISSRTLMFICLILLQLVVLVCVAVILWRVQDAAAVTGQTEGQTWCKDQPCQNNGVCVEATDGRYCVCKGGWEGDSCETDVNECKTAECHHLAICENTAGSYSCQCDEGYQGDGLESCTDLDECLSSPCHEFADCVNLSGNYTCTCRPGYTGDGLGSCQGQTFCQGVTCQHDGVCSEIPNSYQCNCTAGWEGEHCELDIDECQTFPCHEFADCINLPGNYSCACKPGYTGDGVSVCKVQLCGSQENGWAVGQDVTEGGWSGGAQASVTNECNQPDSFPFPTPLCSFPYPGQAISNVSSHLGYYSWHFKRGYDSTGQGTPYTAPLTATAGRTDGAYSASGDSFFASFWFKAANSSGDGSRIAVVAGNPAGTERASNYLEVYSLPEGITVRTAESAPDYDFCAQYRNCSWSAEYHNIVTGLDLQTWHHVEMNLTAMPVDYMDQWQYRVDGTYTYTGGAYFQTARYDNNWDYVYVNRLKFQPRHANFDASFQGFFFDDIHYGVFDFNFPEVIEEYCVSFEE</sequence>
<feature type="domain" description="EGF-like" evidence="8">
    <location>
        <begin position="148"/>
        <end position="187"/>
    </location>
</feature>
<organism evidence="9 10">
    <name type="scientific">Branchiostoma belcheri</name>
    <name type="common">Amphioxus</name>
    <dbReference type="NCBI Taxonomy" id="7741"/>
    <lineage>
        <taxon>Eukaryota</taxon>
        <taxon>Metazoa</taxon>
        <taxon>Chordata</taxon>
        <taxon>Cephalochordata</taxon>
        <taxon>Leptocardii</taxon>
        <taxon>Amphioxiformes</taxon>
        <taxon>Branchiostomatidae</taxon>
        <taxon>Branchiostoma</taxon>
    </lineage>
</organism>
<dbReference type="PROSITE" id="PS00010">
    <property type="entry name" value="ASX_HYDROXYL"/>
    <property type="match status" value="3"/>
</dbReference>
<dbReference type="GeneID" id="109461858"/>
<dbReference type="PROSITE" id="PS00022">
    <property type="entry name" value="EGF_1"/>
    <property type="match status" value="2"/>
</dbReference>
<dbReference type="SUPFAM" id="SSF57184">
    <property type="entry name" value="Growth factor receptor domain"/>
    <property type="match status" value="2"/>
</dbReference>